<dbReference type="Pfam" id="PF08349">
    <property type="entry name" value="DUF1722"/>
    <property type="match status" value="1"/>
</dbReference>
<proteinExistence type="predicted"/>
<evidence type="ECO:0000313" key="3">
    <source>
        <dbReference type="Proteomes" id="UP000198500"/>
    </source>
</evidence>
<reference evidence="2 3" key="1">
    <citation type="submission" date="2016-10" db="EMBL/GenBank/DDBJ databases">
        <authorList>
            <person name="de Groot N.N."/>
        </authorList>
    </citation>
    <scope>NUCLEOTIDE SEQUENCE [LARGE SCALE GENOMIC DNA]</scope>
    <source>
        <strain evidence="2 3">DSM 19219</strain>
    </source>
</reference>
<gene>
    <name evidence="2" type="ORF">SAMN05443545_101574</name>
</gene>
<dbReference type="EMBL" id="FNNI01000001">
    <property type="protein sequence ID" value="SDW31504.1"/>
    <property type="molecule type" value="Genomic_DNA"/>
</dbReference>
<feature type="domain" description="DUF1722" evidence="1">
    <location>
        <begin position="115"/>
        <end position="174"/>
    </location>
</feature>
<dbReference type="InterPro" id="IPR013560">
    <property type="entry name" value="DUF1722"/>
</dbReference>
<sequence>MASSPQHRIAPGYLALPDLAAEQLELDQLSARHAPPAGNWTDVRRRQVSHEIMLRHDSEVSLAGSENIDLPSCWPASAHIDVSEQIDWLTTRYSGTREARIPLPRSAQQLWGQHKYSILARDQNLYRQLGRQLADKAIDFSELADLLTSTLLERPTSGGICNAVQHMWGYVSQRPEHARCYIDSWSTRELLHETQQRARTTGPSYLWESTALSELMAWLD</sequence>
<dbReference type="Proteomes" id="UP000198500">
    <property type="component" value="Unassembled WGS sequence"/>
</dbReference>
<dbReference type="STRING" id="574349.SAMN05443545_101574"/>
<organism evidence="2 3">
    <name type="scientific">Aidingimonas halophila</name>
    <dbReference type="NCBI Taxonomy" id="574349"/>
    <lineage>
        <taxon>Bacteria</taxon>
        <taxon>Pseudomonadati</taxon>
        <taxon>Pseudomonadota</taxon>
        <taxon>Gammaproteobacteria</taxon>
        <taxon>Oceanospirillales</taxon>
        <taxon>Halomonadaceae</taxon>
        <taxon>Aidingimonas</taxon>
    </lineage>
</organism>
<name>A0A1H2SK52_9GAMM</name>
<keyword evidence="3" id="KW-1185">Reference proteome</keyword>
<dbReference type="RefSeq" id="WP_175529745.1">
    <property type="nucleotide sequence ID" value="NZ_BMXH01000001.1"/>
</dbReference>
<accession>A0A1H2SK52</accession>
<protein>
    <recommendedName>
        <fullName evidence="1">DUF1722 domain-containing protein</fullName>
    </recommendedName>
</protein>
<evidence type="ECO:0000259" key="1">
    <source>
        <dbReference type="Pfam" id="PF08349"/>
    </source>
</evidence>
<dbReference type="AlphaFoldDB" id="A0A1H2SK52"/>
<evidence type="ECO:0000313" key="2">
    <source>
        <dbReference type="EMBL" id="SDW31504.1"/>
    </source>
</evidence>